<name>A0A2U3AH54_9BACL</name>
<evidence type="ECO:0000256" key="10">
    <source>
        <dbReference type="ARBA" id="ARBA00023186"/>
    </source>
</evidence>
<dbReference type="PANTHER" id="PTHR43469:SF1">
    <property type="entry name" value="SPBETA PROPHAGE-DERIVED DISULFIDE BOND FORMATION PROTEIN B"/>
    <property type="match status" value="1"/>
</dbReference>
<dbReference type="InterPro" id="IPR023380">
    <property type="entry name" value="DsbB-like_sf"/>
</dbReference>
<evidence type="ECO:0000256" key="9">
    <source>
        <dbReference type="ARBA" id="ARBA00023157"/>
    </source>
</evidence>
<dbReference type="GO" id="GO:0016020">
    <property type="term" value="C:membrane"/>
    <property type="evidence" value="ECO:0007669"/>
    <property type="project" value="UniProtKB-SubCell"/>
</dbReference>
<dbReference type="HAMAP" id="MF_00287">
    <property type="entry name" value="BdbC"/>
    <property type="match status" value="1"/>
</dbReference>
<keyword evidence="6 12" id="KW-1133">Transmembrane helix</keyword>
<dbReference type="InterPro" id="IPR012187">
    <property type="entry name" value="Disulphide_bond_form_BdbC"/>
</dbReference>
<evidence type="ECO:0000256" key="8">
    <source>
        <dbReference type="ARBA" id="ARBA00023136"/>
    </source>
</evidence>
<feature type="transmembrane region" description="Helical" evidence="12">
    <location>
        <begin position="39"/>
        <end position="57"/>
    </location>
</feature>
<keyword evidence="10" id="KW-0143">Chaperone</keyword>
<dbReference type="Gene3D" id="1.20.1550.10">
    <property type="entry name" value="DsbB-like"/>
    <property type="match status" value="1"/>
</dbReference>
<evidence type="ECO:0000313" key="13">
    <source>
        <dbReference type="EMBL" id="PWI23892.1"/>
    </source>
</evidence>
<comment type="subcellular location">
    <subcellularLocation>
        <location evidence="1">Membrane</location>
        <topology evidence="1">Multi-pass membrane protein</topology>
    </subcellularLocation>
</comment>
<evidence type="ECO:0000256" key="11">
    <source>
        <dbReference type="ARBA" id="ARBA00023284"/>
    </source>
</evidence>
<dbReference type="NCBIfam" id="NF002849">
    <property type="entry name" value="PRK03113.1"/>
    <property type="match status" value="1"/>
</dbReference>
<keyword evidence="14" id="KW-1185">Reference proteome</keyword>
<dbReference type="EMBL" id="QFVR01000029">
    <property type="protein sequence ID" value="PWI23892.1"/>
    <property type="molecule type" value="Genomic_DNA"/>
</dbReference>
<dbReference type="Pfam" id="PF02600">
    <property type="entry name" value="DsbB"/>
    <property type="match status" value="1"/>
</dbReference>
<keyword evidence="5" id="KW-0249">Electron transport</keyword>
<feature type="transmembrane region" description="Helical" evidence="12">
    <location>
        <begin position="64"/>
        <end position="83"/>
    </location>
</feature>
<keyword evidence="7" id="KW-0560">Oxidoreductase</keyword>
<dbReference type="Proteomes" id="UP000245938">
    <property type="component" value="Unassembled WGS sequence"/>
</dbReference>
<organism evidence="13 14">
    <name type="scientific">Kurthia sibirica</name>
    <dbReference type="NCBI Taxonomy" id="202750"/>
    <lineage>
        <taxon>Bacteria</taxon>
        <taxon>Bacillati</taxon>
        <taxon>Bacillota</taxon>
        <taxon>Bacilli</taxon>
        <taxon>Bacillales</taxon>
        <taxon>Caryophanaceae</taxon>
        <taxon>Kurthia</taxon>
    </lineage>
</organism>
<accession>A0A2U3AH54</accession>
<evidence type="ECO:0000256" key="3">
    <source>
        <dbReference type="ARBA" id="ARBA00022448"/>
    </source>
</evidence>
<gene>
    <name evidence="13" type="ORF">DEX24_15285</name>
</gene>
<comment type="similarity">
    <text evidence="2">Belongs to the DsbB family. BdbC subfamily.</text>
</comment>
<keyword evidence="3" id="KW-0813">Transport</keyword>
<reference evidence="13 14" key="1">
    <citation type="submission" date="2018-05" db="EMBL/GenBank/DDBJ databases">
        <title>Kurthia sibirica genome sequence.</title>
        <authorList>
            <person name="Maclea K.S."/>
            <person name="Goen A.E."/>
        </authorList>
    </citation>
    <scope>NUCLEOTIDE SEQUENCE [LARGE SCALE GENOMIC DNA]</scope>
    <source>
        <strain evidence="13 14">ATCC 49154</strain>
    </source>
</reference>
<dbReference type="GO" id="GO:0006457">
    <property type="term" value="P:protein folding"/>
    <property type="evidence" value="ECO:0007669"/>
    <property type="project" value="InterPro"/>
</dbReference>
<evidence type="ECO:0000313" key="14">
    <source>
        <dbReference type="Proteomes" id="UP000245938"/>
    </source>
</evidence>
<evidence type="ECO:0000256" key="2">
    <source>
        <dbReference type="ARBA" id="ARBA00007602"/>
    </source>
</evidence>
<sequence length="142" mass="16116">MTKKIEFSLLAMWVISLVAMMGSLFFSEVQKYEPCTFCWYQRILMYPLVLIIGVAYLQHNAKIAMTTLIFSIIGTCVALYHYGIQKIPYLHDNAAACGRVPCTGQYINWFGFVTIPFLSLLAFLLIMGLSIVILKASKEEEN</sequence>
<dbReference type="InterPro" id="IPR003752">
    <property type="entry name" value="DiS_bond_form_DsbB/BdbC"/>
</dbReference>
<evidence type="ECO:0000256" key="12">
    <source>
        <dbReference type="SAM" id="Phobius"/>
    </source>
</evidence>
<evidence type="ECO:0000256" key="1">
    <source>
        <dbReference type="ARBA" id="ARBA00004141"/>
    </source>
</evidence>
<dbReference type="PANTHER" id="PTHR43469">
    <property type="entry name" value="DISULFIDE FORMATION PROTEIN-RELATED"/>
    <property type="match status" value="1"/>
</dbReference>
<evidence type="ECO:0000256" key="6">
    <source>
        <dbReference type="ARBA" id="ARBA00022989"/>
    </source>
</evidence>
<proteinExistence type="inferred from homology"/>
<dbReference type="PIRSF" id="PIRSF036659">
    <property type="entry name" value="BdbC"/>
    <property type="match status" value="1"/>
</dbReference>
<evidence type="ECO:0000256" key="5">
    <source>
        <dbReference type="ARBA" id="ARBA00022982"/>
    </source>
</evidence>
<evidence type="ECO:0000256" key="4">
    <source>
        <dbReference type="ARBA" id="ARBA00022692"/>
    </source>
</evidence>
<dbReference type="RefSeq" id="WP_109307268.1">
    <property type="nucleotide sequence ID" value="NZ_BJUF01000042.1"/>
</dbReference>
<keyword evidence="8 12" id="KW-0472">Membrane</keyword>
<dbReference type="SUPFAM" id="SSF158442">
    <property type="entry name" value="DsbB-like"/>
    <property type="match status" value="1"/>
</dbReference>
<dbReference type="GO" id="GO:0015035">
    <property type="term" value="F:protein-disulfide reductase activity"/>
    <property type="evidence" value="ECO:0007669"/>
    <property type="project" value="InterPro"/>
</dbReference>
<keyword evidence="9" id="KW-1015">Disulfide bond</keyword>
<feature type="transmembrane region" description="Helical" evidence="12">
    <location>
        <begin position="7"/>
        <end position="27"/>
    </location>
</feature>
<keyword evidence="11" id="KW-0676">Redox-active center</keyword>
<feature type="transmembrane region" description="Helical" evidence="12">
    <location>
        <begin position="109"/>
        <end position="134"/>
    </location>
</feature>
<dbReference type="AlphaFoldDB" id="A0A2U3AH54"/>
<protein>
    <submittedName>
        <fullName evidence="13">Disulfide bond formation protein B</fullName>
    </submittedName>
</protein>
<dbReference type="OrthoDB" id="158402at2"/>
<evidence type="ECO:0000256" key="7">
    <source>
        <dbReference type="ARBA" id="ARBA00023002"/>
    </source>
</evidence>
<comment type="caution">
    <text evidence="13">The sequence shown here is derived from an EMBL/GenBank/DDBJ whole genome shotgun (WGS) entry which is preliminary data.</text>
</comment>
<keyword evidence="4 12" id="KW-0812">Transmembrane</keyword>